<keyword evidence="9 12" id="KW-1133">Transmembrane helix</keyword>
<keyword evidence="10" id="KW-0482">Metalloprotease</keyword>
<evidence type="ECO:0000256" key="6">
    <source>
        <dbReference type="ARBA" id="ARBA00022723"/>
    </source>
</evidence>
<accession>A0A8I0ACQ5</accession>
<keyword evidence="15" id="KW-1185">Reference proteome</keyword>
<evidence type="ECO:0000256" key="11">
    <source>
        <dbReference type="ARBA" id="ARBA00023136"/>
    </source>
</evidence>
<evidence type="ECO:0000256" key="4">
    <source>
        <dbReference type="ARBA" id="ARBA00022670"/>
    </source>
</evidence>
<keyword evidence="8" id="KW-0862">Zinc</keyword>
<reference evidence="14" key="1">
    <citation type="submission" date="2020-08" db="EMBL/GenBank/DDBJ databases">
        <title>Genome public.</title>
        <authorList>
            <person name="Liu C."/>
            <person name="Sun Q."/>
        </authorList>
    </citation>
    <scope>NUCLEOTIDE SEQUENCE</scope>
    <source>
        <strain evidence="14">NSJ-42</strain>
    </source>
</reference>
<keyword evidence="5 12" id="KW-0812">Transmembrane</keyword>
<feature type="transmembrane region" description="Helical" evidence="12">
    <location>
        <begin position="20"/>
        <end position="39"/>
    </location>
</feature>
<sequence length="302" mass="35401">MKIKKIFLKGFIKVKCSLLYRWNILIFAEIILMFIILHLEQKQNLLISFISILIHEFSHIILAMMRGSKFNNFQMHIYGARVDLLDVDELNYKEKLLIYIVGPLSNICIAIIFILINYYVRFELSEIIVTINIGLAIFNLLPAYPLDGARILEVILSRKMLYKEAQLRITGISYFIGGAFIAICFYGVYKYSSINVTMLLVAVIIIYITRTEKKAVMYILMGNIYKKVRKLIRNNYLENRVISVYYKLGLVDLMKIVDKNRFNIFYVLDDDLKVRFIIAEDELIEGLKIYGNISLEEYYGKR</sequence>
<dbReference type="GO" id="GO:0046872">
    <property type="term" value="F:metal ion binding"/>
    <property type="evidence" value="ECO:0007669"/>
    <property type="project" value="UniProtKB-KW"/>
</dbReference>
<proteinExistence type="inferred from homology"/>
<feature type="transmembrane region" description="Helical" evidence="12">
    <location>
        <begin position="45"/>
        <end position="65"/>
    </location>
</feature>
<dbReference type="Pfam" id="PF02163">
    <property type="entry name" value="Peptidase_M50"/>
    <property type="match status" value="1"/>
</dbReference>
<keyword evidence="7" id="KW-0378">Hydrolase</keyword>
<comment type="subcellular location">
    <subcellularLocation>
        <location evidence="2">Membrane</location>
        <topology evidence="2">Multi-pass membrane protein</topology>
    </subcellularLocation>
</comment>
<keyword evidence="4 14" id="KW-0645">Protease</keyword>
<evidence type="ECO:0000256" key="5">
    <source>
        <dbReference type="ARBA" id="ARBA00022692"/>
    </source>
</evidence>
<protein>
    <submittedName>
        <fullName evidence="14">Site-2 protease family protein</fullName>
    </submittedName>
</protein>
<evidence type="ECO:0000313" key="14">
    <source>
        <dbReference type="EMBL" id="MBC5639320.1"/>
    </source>
</evidence>
<dbReference type="Proteomes" id="UP000662088">
    <property type="component" value="Unassembled WGS sequence"/>
</dbReference>
<evidence type="ECO:0000256" key="2">
    <source>
        <dbReference type="ARBA" id="ARBA00004141"/>
    </source>
</evidence>
<comment type="similarity">
    <text evidence="3">Belongs to the peptidase M50B family.</text>
</comment>
<comment type="caution">
    <text evidence="14">The sequence shown here is derived from an EMBL/GenBank/DDBJ whole genome shotgun (WGS) entry which is preliminary data.</text>
</comment>
<evidence type="ECO:0000313" key="15">
    <source>
        <dbReference type="Proteomes" id="UP000662088"/>
    </source>
</evidence>
<feature type="domain" description="Peptidase M50" evidence="13">
    <location>
        <begin position="126"/>
        <end position="181"/>
    </location>
</feature>
<dbReference type="PANTHER" id="PTHR39188">
    <property type="entry name" value="MEMBRANE-ASSOCIATED ZINC METALLOPROTEASE M50B"/>
    <property type="match status" value="1"/>
</dbReference>
<keyword evidence="11 12" id="KW-0472">Membrane</keyword>
<organism evidence="14 15">
    <name type="scientific">Clostridium lentum</name>
    <dbReference type="NCBI Taxonomy" id="2763037"/>
    <lineage>
        <taxon>Bacteria</taxon>
        <taxon>Bacillati</taxon>
        <taxon>Bacillota</taxon>
        <taxon>Clostridia</taxon>
        <taxon>Eubacteriales</taxon>
        <taxon>Clostridiaceae</taxon>
        <taxon>Clostridium</taxon>
    </lineage>
</organism>
<evidence type="ECO:0000256" key="10">
    <source>
        <dbReference type="ARBA" id="ARBA00023049"/>
    </source>
</evidence>
<dbReference type="RefSeq" id="WP_186834631.1">
    <property type="nucleotide sequence ID" value="NZ_JACOOQ010000003.1"/>
</dbReference>
<keyword evidence="6" id="KW-0479">Metal-binding</keyword>
<feature type="transmembrane region" description="Helical" evidence="12">
    <location>
        <begin position="194"/>
        <end position="211"/>
    </location>
</feature>
<feature type="transmembrane region" description="Helical" evidence="12">
    <location>
        <begin position="126"/>
        <end position="146"/>
    </location>
</feature>
<name>A0A8I0ACQ5_9CLOT</name>
<evidence type="ECO:0000259" key="13">
    <source>
        <dbReference type="Pfam" id="PF02163"/>
    </source>
</evidence>
<dbReference type="PANTHER" id="PTHR39188:SF3">
    <property type="entry name" value="STAGE IV SPORULATION PROTEIN FB"/>
    <property type="match status" value="1"/>
</dbReference>
<evidence type="ECO:0000256" key="8">
    <source>
        <dbReference type="ARBA" id="ARBA00022833"/>
    </source>
</evidence>
<dbReference type="GO" id="GO:0006508">
    <property type="term" value="P:proteolysis"/>
    <property type="evidence" value="ECO:0007669"/>
    <property type="project" value="UniProtKB-KW"/>
</dbReference>
<feature type="transmembrane region" description="Helical" evidence="12">
    <location>
        <begin position="167"/>
        <end position="188"/>
    </location>
</feature>
<evidence type="ECO:0000256" key="3">
    <source>
        <dbReference type="ARBA" id="ARBA00007931"/>
    </source>
</evidence>
<dbReference type="GO" id="GO:0008237">
    <property type="term" value="F:metallopeptidase activity"/>
    <property type="evidence" value="ECO:0007669"/>
    <property type="project" value="UniProtKB-KW"/>
</dbReference>
<evidence type="ECO:0000256" key="9">
    <source>
        <dbReference type="ARBA" id="ARBA00022989"/>
    </source>
</evidence>
<evidence type="ECO:0000256" key="12">
    <source>
        <dbReference type="SAM" id="Phobius"/>
    </source>
</evidence>
<comment type="cofactor">
    <cofactor evidence="1">
        <name>Zn(2+)</name>
        <dbReference type="ChEBI" id="CHEBI:29105"/>
    </cofactor>
</comment>
<gene>
    <name evidence="14" type="ORF">H8R92_02515</name>
</gene>
<evidence type="ECO:0000256" key="1">
    <source>
        <dbReference type="ARBA" id="ARBA00001947"/>
    </source>
</evidence>
<dbReference type="InterPro" id="IPR008915">
    <property type="entry name" value="Peptidase_M50"/>
</dbReference>
<evidence type="ECO:0000256" key="7">
    <source>
        <dbReference type="ARBA" id="ARBA00022801"/>
    </source>
</evidence>
<dbReference type="EMBL" id="JACOOQ010000003">
    <property type="protein sequence ID" value="MBC5639320.1"/>
    <property type="molecule type" value="Genomic_DNA"/>
</dbReference>
<dbReference type="AlphaFoldDB" id="A0A8I0ACQ5"/>
<dbReference type="GO" id="GO:0016020">
    <property type="term" value="C:membrane"/>
    <property type="evidence" value="ECO:0007669"/>
    <property type="project" value="UniProtKB-SubCell"/>
</dbReference>
<feature type="transmembrane region" description="Helical" evidence="12">
    <location>
        <begin position="96"/>
        <end position="120"/>
    </location>
</feature>